<dbReference type="RefSeq" id="WP_377766596.1">
    <property type="nucleotide sequence ID" value="NZ_JBHULB010000008.1"/>
</dbReference>
<dbReference type="Pfam" id="PF09339">
    <property type="entry name" value="HTH_IclR"/>
    <property type="match status" value="1"/>
</dbReference>
<dbReference type="InterPro" id="IPR036388">
    <property type="entry name" value="WH-like_DNA-bd_sf"/>
</dbReference>
<dbReference type="InterPro" id="IPR050707">
    <property type="entry name" value="HTH_MetabolicPath_Reg"/>
</dbReference>
<proteinExistence type="predicted"/>
<evidence type="ECO:0000256" key="2">
    <source>
        <dbReference type="ARBA" id="ARBA00023125"/>
    </source>
</evidence>
<keyword evidence="3" id="KW-0804">Transcription</keyword>
<dbReference type="Gene3D" id="1.10.10.10">
    <property type="entry name" value="Winged helix-like DNA-binding domain superfamily/Winged helix DNA-binding domain"/>
    <property type="match status" value="1"/>
</dbReference>
<dbReference type="SUPFAM" id="SSF55781">
    <property type="entry name" value="GAF domain-like"/>
    <property type="match status" value="1"/>
</dbReference>
<evidence type="ECO:0000313" key="6">
    <source>
        <dbReference type="EMBL" id="MFD2587044.1"/>
    </source>
</evidence>
<dbReference type="InterPro" id="IPR029016">
    <property type="entry name" value="GAF-like_dom_sf"/>
</dbReference>
<evidence type="ECO:0000256" key="1">
    <source>
        <dbReference type="ARBA" id="ARBA00023015"/>
    </source>
</evidence>
<dbReference type="PROSITE" id="PS51077">
    <property type="entry name" value="HTH_ICLR"/>
    <property type="match status" value="1"/>
</dbReference>
<keyword evidence="2" id="KW-0238">DNA-binding</keyword>
<feature type="domain" description="HTH iclR-type" evidence="4">
    <location>
        <begin position="8"/>
        <end position="70"/>
    </location>
</feature>
<comment type="caution">
    <text evidence="6">The sequence shown here is derived from an EMBL/GenBank/DDBJ whole genome shotgun (WGS) entry which is preliminary data.</text>
</comment>
<name>A0ABW5MX36_9FLAO</name>
<feature type="domain" description="IclR-ED" evidence="5">
    <location>
        <begin position="71"/>
        <end position="251"/>
    </location>
</feature>
<evidence type="ECO:0000256" key="3">
    <source>
        <dbReference type="ARBA" id="ARBA00023163"/>
    </source>
</evidence>
<evidence type="ECO:0000313" key="7">
    <source>
        <dbReference type="Proteomes" id="UP001597526"/>
    </source>
</evidence>
<dbReference type="InterPro" id="IPR014757">
    <property type="entry name" value="Tscrpt_reg_IclR_C"/>
</dbReference>
<dbReference type="SUPFAM" id="SSF46785">
    <property type="entry name" value="Winged helix' DNA-binding domain"/>
    <property type="match status" value="1"/>
</dbReference>
<evidence type="ECO:0000259" key="4">
    <source>
        <dbReference type="PROSITE" id="PS51077"/>
    </source>
</evidence>
<dbReference type="Gene3D" id="3.30.450.40">
    <property type="match status" value="1"/>
</dbReference>
<dbReference type="PROSITE" id="PS51078">
    <property type="entry name" value="ICLR_ED"/>
    <property type="match status" value="1"/>
</dbReference>
<dbReference type="InterPro" id="IPR036390">
    <property type="entry name" value="WH_DNA-bd_sf"/>
</dbReference>
<dbReference type="SMART" id="SM00346">
    <property type="entry name" value="HTH_ICLR"/>
    <property type="match status" value="1"/>
</dbReference>
<keyword evidence="1" id="KW-0805">Transcription regulation</keyword>
<organism evidence="6 7">
    <name type="scientific">Croceitalea marina</name>
    <dbReference type="NCBI Taxonomy" id="1775166"/>
    <lineage>
        <taxon>Bacteria</taxon>
        <taxon>Pseudomonadati</taxon>
        <taxon>Bacteroidota</taxon>
        <taxon>Flavobacteriia</taxon>
        <taxon>Flavobacteriales</taxon>
        <taxon>Flavobacteriaceae</taxon>
        <taxon>Croceitalea</taxon>
    </lineage>
</organism>
<reference evidence="7" key="1">
    <citation type="journal article" date="2019" name="Int. J. Syst. Evol. Microbiol.">
        <title>The Global Catalogue of Microorganisms (GCM) 10K type strain sequencing project: providing services to taxonomists for standard genome sequencing and annotation.</title>
        <authorList>
            <consortium name="The Broad Institute Genomics Platform"/>
            <consortium name="The Broad Institute Genome Sequencing Center for Infectious Disease"/>
            <person name="Wu L."/>
            <person name="Ma J."/>
        </authorList>
    </citation>
    <scope>NUCLEOTIDE SEQUENCE [LARGE SCALE GENOMIC DNA]</scope>
    <source>
        <strain evidence="7">KCTC 52368</strain>
    </source>
</reference>
<dbReference type="PANTHER" id="PTHR30136:SF35">
    <property type="entry name" value="HTH-TYPE TRANSCRIPTIONAL REGULATOR RV1719"/>
    <property type="match status" value="1"/>
</dbReference>
<dbReference type="Pfam" id="PF01614">
    <property type="entry name" value="IclR_C"/>
    <property type="match status" value="1"/>
</dbReference>
<keyword evidence="7" id="KW-1185">Reference proteome</keyword>
<dbReference type="PANTHER" id="PTHR30136">
    <property type="entry name" value="HELIX-TURN-HELIX TRANSCRIPTIONAL REGULATOR, ICLR FAMILY"/>
    <property type="match status" value="1"/>
</dbReference>
<dbReference type="EMBL" id="JBHULB010000008">
    <property type="protein sequence ID" value="MFD2587044.1"/>
    <property type="molecule type" value="Genomic_DNA"/>
</dbReference>
<protein>
    <submittedName>
        <fullName evidence="6">IclR family transcriptional regulator</fullName>
    </submittedName>
</protein>
<sequence>MAVLKALKSSVDKTFAILEYFTVDRAEWSVTELAKELDASKSTVYRFLSDMQKRGIMYQDPVSGKYGLGLKLFELGNRVRIKSAFTDKTHPVLMEVAKNITETVHIGVFKDEQVYYVDKVESPQGLRISTTIGSYSPAHATSLGKVLLAFSSYDENRFVQRLKRYTENTITDCGQLKEELKKIKKDGYAVDYEEFEIGLICVAVPILNQKNEIVASLSAAGPANRFKKEELPNYVKKLQKGALQIQNNIGDFKLNIT</sequence>
<evidence type="ECO:0000259" key="5">
    <source>
        <dbReference type="PROSITE" id="PS51078"/>
    </source>
</evidence>
<dbReference type="Proteomes" id="UP001597526">
    <property type="component" value="Unassembled WGS sequence"/>
</dbReference>
<accession>A0ABW5MX36</accession>
<gene>
    <name evidence="6" type="ORF">ACFSQJ_08885</name>
</gene>
<dbReference type="InterPro" id="IPR005471">
    <property type="entry name" value="Tscrpt_reg_IclR_N"/>
</dbReference>